<reference evidence="16" key="1">
    <citation type="submission" date="2016-10" db="EMBL/GenBank/DDBJ databases">
        <authorList>
            <person name="Varghese N."/>
            <person name="Submissions S."/>
        </authorList>
    </citation>
    <scope>NUCLEOTIDE SEQUENCE [LARGE SCALE GENOMIC DNA]</scope>
    <source>
        <strain evidence="16">ATCC 25963</strain>
    </source>
</reference>
<dbReference type="EMBL" id="FOMX01000002">
    <property type="protein sequence ID" value="SFD59354.1"/>
    <property type="molecule type" value="Genomic_DNA"/>
</dbReference>
<dbReference type="InterPro" id="IPR050136">
    <property type="entry name" value="FA_oxidation_alpha_subunit"/>
</dbReference>
<feature type="domain" description="3-hydroxyacyl-CoA dehydrogenase C-terminal" evidence="13">
    <location>
        <begin position="500"/>
        <end position="593"/>
    </location>
</feature>
<dbReference type="InterPro" id="IPR006108">
    <property type="entry name" value="3HC_DH_C"/>
</dbReference>
<dbReference type="GO" id="GO:0070403">
    <property type="term" value="F:NAD+ binding"/>
    <property type="evidence" value="ECO:0007669"/>
    <property type="project" value="InterPro"/>
</dbReference>
<evidence type="ECO:0000256" key="10">
    <source>
        <dbReference type="ARBA" id="ARBA00023239"/>
    </source>
</evidence>
<dbReference type="SUPFAM" id="SSF52096">
    <property type="entry name" value="ClpP/crotonase"/>
    <property type="match status" value="1"/>
</dbReference>
<dbReference type="PANTHER" id="PTHR43612">
    <property type="entry name" value="TRIFUNCTIONAL ENZYME SUBUNIT ALPHA"/>
    <property type="match status" value="1"/>
</dbReference>
<keyword evidence="8" id="KW-0520">NAD</keyword>
<dbReference type="InterPro" id="IPR036291">
    <property type="entry name" value="NAD(P)-bd_dom_sf"/>
</dbReference>
<evidence type="ECO:0000256" key="12">
    <source>
        <dbReference type="ARBA" id="ARBA00049556"/>
    </source>
</evidence>
<name>A0A1I1TLD9_9BACT</name>
<evidence type="ECO:0000256" key="11">
    <source>
        <dbReference type="ARBA" id="ARBA00023268"/>
    </source>
</evidence>
<dbReference type="InterPro" id="IPR008927">
    <property type="entry name" value="6-PGluconate_DH-like_C_sf"/>
</dbReference>
<evidence type="ECO:0000256" key="8">
    <source>
        <dbReference type="ARBA" id="ARBA00023027"/>
    </source>
</evidence>
<keyword evidence="16" id="KW-1185">Reference proteome</keyword>
<keyword evidence="10" id="KW-0456">Lyase</keyword>
<accession>A0A1I1TLD9</accession>
<evidence type="ECO:0000256" key="4">
    <source>
        <dbReference type="ARBA" id="ARBA00012076"/>
    </source>
</evidence>
<gene>
    <name evidence="15" type="ORF">SAMN02745121_00786</name>
</gene>
<dbReference type="GO" id="GO:0016509">
    <property type="term" value="F:long-chain (3S)-3-hydroxyacyl-CoA dehydrogenase (NAD+) activity"/>
    <property type="evidence" value="ECO:0007669"/>
    <property type="project" value="TreeGrafter"/>
</dbReference>
<evidence type="ECO:0000256" key="3">
    <source>
        <dbReference type="ARBA" id="ARBA00008750"/>
    </source>
</evidence>
<evidence type="ECO:0000256" key="5">
    <source>
        <dbReference type="ARBA" id="ARBA00022832"/>
    </source>
</evidence>
<protein>
    <recommendedName>
        <fullName evidence="4">enoyl-CoA hydratase</fullName>
        <ecNumber evidence="4">4.2.1.17</ecNumber>
    </recommendedName>
</protein>
<evidence type="ECO:0000259" key="13">
    <source>
        <dbReference type="Pfam" id="PF00725"/>
    </source>
</evidence>
<dbReference type="GO" id="GO:0006635">
    <property type="term" value="P:fatty acid beta-oxidation"/>
    <property type="evidence" value="ECO:0007669"/>
    <property type="project" value="UniProtKB-UniPathway"/>
</dbReference>
<dbReference type="STRING" id="54.SAMN02745121_00786"/>
<evidence type="ECO:0000313" key="15">
    <source>
        <dbReference type="EMBL" id="SFD59354.1"/>
    </source>
</evidence>
<evidence type="ECO:0000256" key="1">
    <source>
        <dbReference type="ARBA" id="ARBA00005005"/>
    </source>
</evidence>
<dbReference type="Proteomes" id="UP000199400">
    <property type="component" value="Unassembled WGS sequence"/>
</dbReference>
<comment type="pathway">
    <text evidence="1">Lipid metabolism; fatty acid beta-oxidation.</text>
</comment>
<dbReference type="Pfam" id="PF02737">
    <property type="entry name" value="3HCDH_N"/>
    <property type="match status" value="1"/>
</dbReference>
<keyword evidence="5" id="KW-0276">Fatty acid metabolism</keyword>
<evidence type="ECO:0000256" key="2">
    <source>
        <dbReference type="ARBA" id="ARBA00007005"/>
    </source>
</evidence>
<evidence type="ECO:0000259" key="14">
    <source>
        <dbReference type="Pfam" id="PF02737"/>
    </source>
</evidence>
<dbReference type="RefSeq" id="WP_170136561.1">
    <property type="nucleotide sequence ID" value="NZ_FOMX01000002.1"/>
</dbReference>
<feature type="domain" description="3-hydroxyacyl-CoA dehydrogenase NAD binding" evidence="14">
    <location>
        <begin position="322"/>
        <end position="497"/>
    </location>
</feature>
<evidence type="ECO:0000256" key="6">
    <source>
        <dbReference type="ARBA" id="ARBA00022963"/>
    </source>
</evidence>
<keyword evidence="9" id="KW-0443">Lipid metabolism</keyword>
<dbReference type="InterPro" id="IPR029045">
    <property type="entry name" value="ClpP/crotonase-like_dom_sf"/>
</dbReference>
<evidence type="ECO:0000313" key="16">
    <source>
        <dbReference type="Proteomes" id="UP000199400"/>
    </source>
</evidence>
<dbReference type="Gene3D" id="1.10.1040.50">
    <property type="match status" value="1"/>
</dbReference>
<dbReference type="FunFam" id="3.40.50.720:FF:000009">
    <property type="entry name" value="Fatty oxidation complex, alpha subunit"/>
    <property type="match status" value="1"/>
</dbReference>
<dbReference type="AlphaFoldDB" id="A0A1I1TLD9"/>
<organism evidence="15 16">
    <name type="scientific">Nannocystis exedens</name>
    <dbReference type="NCBI Taxonomy" id="54"/>
    <lineage>
        <taxon>Bacteria</taxon>
        <taxon>Pseudomonadati</taxon>
        <taxon>Myxococcota</taxon>
        <taxon>Polyangia</taxon>
        <taxon>Nannocystales</taxon>
        <taxon>Nannocystaceae</taxon>
        <taxon>Nannocystis</taxon>
    </lineage>
</organism>
<dbReference type="SUPFAM" id="SSF51735">
    <property type="entry name" value="NAD(P)-binding Rossmann-fold domains"/>
    <property type="match status" value="1"/>
</dbReference>
<keyword evidence="6" id="KW-0442">Lipid degradation</keyword>
<dbReference type="GO" id="GO:0004300">
    <property type="term" value="F:enoyl-CoA hydratase activity"/>
    <property type="evidence" value="ECO:0007669"/>
    <property type="project" value="UniProtKB-EC"/>
</dbReference>
<dbReference type="Gene3D" id="3.40.50.720">
    <property type="entry name" value="NAD(P)-binding Rossmann-like Domain"/>
    <property type="match status" value="1"/>
</dbReference>
<comment type="similarity">
    <text evidence="3">In the N-terminal section; belongs to the enoyl-CoA hydratase/isomerase family.</text>
</comment>
<keyword evidence="11" id="KW-0511">Multifunctional enzyme</keyword>
<comment type="similarity">
    <text evidence="2">In the central section; belongs to the 3-hydroxyacyl-CoA dehydrogenase family.</text>
</comment>
<comment type="catalytic activity">
    <reaction evidence="12">
        <text>a (3S)-3-hydroxyacyl-CoA + NAD(+) = a 3-oxoacyl-CoA + NADH + H(+)</text>
        <dbReference type="Rhea" id="RHEA:22432"/>
        <dbReference type="ChEBI" id="CHEBI:15378"/>
        <dbReference type="ChEBI" id="CHEBI:57318"/>
        <dbReference type="ChEBI" id="CHEBI:57540"/>
        <dbReference type="ChEBI" id="CHEBI:57945"/>
        <dbReference type="ChEBI" id="CHEBI:90726"/>
        <dbReference type="EC" id="1.1.1.35"/>
    </reaction>
</comment>
<dbReference type="InterPro" id="IPR001753">
    <property type="entry name" value="Enoyl-CoA_hydra/iso"/>
</dbReference>
<evidence type="ECO:0000256" key="9">
    <source>
        <dbReference type="ARBA" id="ARBA00023098"/>
    </source>
</evidence>
<dbReference type="Pfam" id="PF00378">
    <property type="entry name" value="ECH_1"/>
    <property type="match status" value="1"/>
</dbReference>
<dbReference type="SUPFAM" id="SSF48179">
    <property type="entry name" value="6-phosphogluconate dehydrogenase C-terminal domain-like"/>
    <property type="match status" value="2"/>
</dbReference>
<dbReference type="Gene3D" id="3.90.226.10">
    <property type="entry name" value="2-enoyl-CoA Hydratase, Chain A, domain 1"/>
    <property type="match status" value="1"/>
</dbReference>
<proteinExistence type="inferred from homology"/>
<dbReference type="EC" id="4.2.1.17" evidence="4"/>
<sequence length="731" mass="78322">MFTLTLDPPEVSPRLAVITIDRPGEKVNTIAPAALAAIEEQFAELDGTPGLAGIVLISGKPDNFIAGADVEVFATANDRKDVETFSRKGHEVLKRIAGSKVPIVAAIHGACLGAGLELALCCTWRIATDSPKTVLGLPETMLGLFPGGGGVTRLPRLIGVREALDVILTGRNIRPRAAKKMGLVDQVVSEESLLAAARRAAGLLAAHKIEPHLHPKSDVARVLLEQNPVGRRVLFNQARKTVQRKTLGLYPAPLVAIDLIERGLSLPLDEALAQEPPAFAELAVGPVAQNLVSLFRRSNALKKQEVKDAEGDVVEGAPIHRLGMVGGGFMGADIAVVSAEKGIETRIRDIAPEPLGKALAHCKAYFDRRAKSLGERHVFKARSRVSGSLELAGFGTMDLIIEAVPENLGLKQDVFAQLEAIVPPTTILASNTSALPIAKVGAKLQHKDRLIGLHFFSPVSKMPLLEIVVTPETSPQTLATCLRYAAQIGKTPIVVKDGPGFYTTRVLGFYLMAALQMVQDGHTIEAVDRGARQVGWPVGPITLLDEVGIDVGAKVSKTLAEAFPERITVPDTVDQFLASKRYGRKNGRGFYIYPGEGERGFLGKKPRKRVDPEVYEFFAGRTPLAEPGDPEELGERLTLIAAMEAIRCLEEGIIATPRDGDIGAVFGFGYPPMRGGPFRHIDALGPGAVCSRLAQLRERYGDTYTPPALLLELARSGKNFSSLNKDEGGAA</sequence>
<dbReference type="InterPro" id="IPR006176">
    <property type="entry name" value="3-OHacyl-CoA_DH_NAD-bd"/>
</dbReference>
<keyword evidence="7" id="KW-0560">Oxidoreductase</keyword>
<dbReference type="PANTHER" id="PTHR43612:SF3">
    <property type="entry name" value="TRIFUNCTIONAL ENZYME SUBUNIT ALPHA, MITOCHONDRIAL"/>
    <property type="match status" value="1"/>
</dbReference>
<dbReference type="FunFam" id="3.90.226.10:FF:000011">
    <property type="entry name" value="Fatty acid oxidation complex subunit alpha"/>
    <property type="match status" value="1"/>
</dbReference>
<evidence type="ECO:0000256" key="7">
    <source>
        <dbReference type="ARBA" id="ARBA00023002"/>
    </source>
</evidence>
<dbReference type="UniPathway" id="UPA00659"/>
<dbReference type="CDD" id="cd06558">
    <property type="entry name" value="crotonase-like"/>
    <property type="match status" value="1"/>
</dbReference>
<dbReference type="Pfam" id="PF00725">
    <property type="entry name" value="3HCDH"/>
    <property type="match status" value="1"/>
</dbReference>